<feature type="region of interest" description="Disordered" evidence="1">
    <location>
        <begin position="1"/>
        <end position="20"/>
    </location>
</feature>
<evidence type="ECO:0000256" key="1">
    <source>
        <dbReference type="SAM" id="MobiDB-lite"/>
    </source>
</evidence>
<gene>
    <name evidence="2" type="ORF">SDC9_193644</name>
</gene>
<proteinExistence type="predicted"/>
<accession>A0A645ICP6</accession>
<evidence type="ECO:0000313" key="2">
    <source>
        <dbReference type="EMBL" id="MPN46064.1"/>
    </source>
</evidence>
<protein>
    <submittedName>
        <fullName evidence="2">Uncharacterized protein</fullName>
    </submittedName>
</protein>
<sequence>MAVSKVGEQRPALPGQAAEAGVCQDVDPGRGWKRAFRKVDDIVALRQGKAAVPVELPAVKGRKRRHGRRMILLFPLHRGRLGGSLQRPEMRA</sequence>
<dbReference type="EMBL" id="VSSQ01106404">
    <property type="protein sequence ID" value="MPN46064.1"/>
    <property type="molecule type" value="Genomic_DNA"/>
</dbReference>
<comment type="caution">
    <text evidence="2">The sequence shown here is derived from an EMBL/GenBank/DDBJ whole genome shotgun (WGS) entry which is preliminary data.</text>
</comment>
<organism evidence="2">
    <name type="scientific">bioreactor metagenome</name>
    <dbReference type="NCBI Taxonomy" id="1076179"/>
    <lineage>
        <taxon>unclassified sequences</taxon>
        <taxon>metagenomes</taxon>
        <taxon>ecological metagenomes</taxon>
    </lineage>
</organism>
<reference evidence="2" key="1">
    <citation type="submission" date="2019-08" db="EMBL/GenBank/DDBJ databases">
        <authorList>
            <person name="Kucharzyk K."/>
            <person name="Murdoch R.W."/>
            <person name="Higgins S."/>
            <person name="Loffler F."/>
        </authorList>
    </citation>
    <scope>NUCLEOTIDE SEQUENCE</scope>
</reference>
<dbReference type="AlphaFoldDB" id="A0A645ICP6"/>
<name>A0A645ICP6_9ZZZZ</name>